<evidence type="ECO:0000313" key="1">
    <source>
        <dbReference type="EMBL" id="CAH0516801.1"/>
    </source>
</evidence>
<organism evidence="1 2">
    <name type="scientific">Peronospora belbahrii</name>
    <dbReference type="NCBI Taxonomy" id="622444"/>
    <lineage>
        <taxon>Eukaryota</taxon>
        <taxon>Sar</taxon>
        <taxon>Stramenopiles</taxon>
        <taxon>Oomycota</taxon>
        <taxon>Peronosporomycetes</taxon>
        <taxon>Peronosporales</taxon>
        <taxon>Peronosporaceae</taxon>
        <taxon>Peronospora</taxon>
    </lineage>
</organism>
<dbReference type="EMBL" id="CAKLCB010000207">
    <property type="protein sequence ID" value="CAH0516801.1"/>
    <property type="molecule type" value="Genomic_DNA"/>
</dbReference>
<dbReference type="Proteomes" id="UP001158986">
    <property type="component" value="Unassembled WGS sequence"/>
</dbReference>
<gene>
    <name evidence="1" type="ORF">PBS001_LOCUS3441</name>
</gene>
<evidence type="ECO:0000313" key="2">
    <source>
        <dbReference type="Proteomes" id="UP001158986"/>
    </source>
</evidence>
<reference evidence="1 2" key="1">
    <citation type="submission" date="2021-11" db="EMBL/GenBank/DDBJ databases">
        <authorList>
            <person name="Islam A."/>
            <person name="Islam S."/>
            <person name="Flora M.S."/>
            <person name="Rahman M."/>
            <person name="Ziaur R.M."/>
            <person name="Epstein J.H."/>
            <person name="Hassan M."/>
            <person name="Klassen M."/>
            <person name="Woodard K."/>
            <person name="Webb A."/>
            <person name="Webby R.J."/>
            <person name="El Zowalaty M.E."/>
        </authorList>
    </citation>
    <scope>NUCLEOTIDE SEQUENCE [LARGE SCALE GENOMIC DNA]</scope>
    <source>
        <strain evidence="1">Pbs1</strain>
    </source>
</reference>
<protein>
    <submittedName>
        <fullName evidence="1">Uncharacterized protein</fullName>
    </submittedName>
</protein>
<keyword evidence="2" id="KW-1185">Reference proteome</keyword>
<name>A0ABN8CWX2_9STRA</name>
<accession>A0ABN8CWX2</accession>
<comment type="caution">
    <text evidence="1">The sequence shown here is derived from an EMBL/GenBank/DDBJ whole genome shotgun (WGS) entry which is preliminary data.</text>
</comment>
<sequence>MGQTRCCSRDRTRVRSMVSSPVHLHGKLQSHVMVFAIQASLHIRRRFGSIASAYADFMLMAIDPHTASNADVSQILSCLTTLPYRLQLHGTPQPG</sequence>
<proteinExistence type="predicted"/>